<reference evidence="1" key="1">
    <citation type="journal article" date="2014" name="Genome Announc.">
        <title>De novo whole-genome sequence and genome annotation of Lichtheimia ramosa.</title>
        <authorList>
            <person name="Linde J."/>
            <person name="Schwartze V."/>
            <person name="Binder U."/>
            <person name="Lass-Florl C."/>
            <person name="Voigt K."/>
            <person name="Horn F."/>
        </authorList>
    </citation>
    <scope>NUCLEOTIDE SEQUENCE</scope>
    <source>
        <strain evidence="1">JMRC FSU:6197</strain>
    </source>
</reference>
<name>A0A077X0N8_9FUNG</name>
<accession>A0A077X0N8</accession>
<protein>
    <submittedName>
        <fullName evidence="1">Uncharacterized protein</fullName>
    </submittedName>
</protein>
<sequence length="88" mass="10089">MKEELEHDDGYAPLCSDTKRCCDIFKEALQDGDHARVEKLLRTKYNQSKQVKAVLQLTQQSTRRSVFIPSYNVESIHHGIILHVTSSC</sequence>
<dbReference type="AlphaFoldDB" id="A0A077X0N8"/>
<gene>
    <name evidence="1" type="ORF">LRAMOSA05208</name>
</gene>
<evidence type="ECO:0000313" key="1">
    <source>
        <dbReference type="EMBL" id="CDS13024.1"/>
    </source>
</evidence>
<dbReference type="EMBL" id="LK023368">
    <property type="protein sequence ID" value="CDS13024.1"/>
    <property type="molecule type" value="Genomic_DNA"/>
</dbReference>
<proteinExistence type="predicted"/>
<organism evidence="1">
    <name type="scientific">Lichtheimia ramosa</name>
    <dbReference type="NCBI Taxonomy" id="688394"/>
    <lineage>
        <taxon>Eukaryota</taxon>
        <taxon>Fungi</taxon>
        <taxon>Fungi incertae sedis</taxon>
        <taxon>Mucoromycota</taxon>
        <taxon>Mucoromycotina</taxon>
        <taxon>Mucoromycetes</taxon>
        <taxon>Mucorales</taxon>
        <taxon>Lichtheimiaceae</taxon>
        <taxon>Lichtheimia</taxon>
    </lineage>
</organism>